<evidence type="ECO:0000256" key="1">
    <source>
        <dbReference type="SAM" id="MobiDB-lite"/>
    </source>
</evidence>
<name>A0A8S4BB48_9TELE</name>
<evidence type="ECO:0000313" key="2">
    <source>
        <dbReference type="EMBL" id="CAG5929037.1"/>
    </source>
</evidence>
<feature type="compositionally biased region" description="Polar residues" evidence="1">
    <location>
        <begin position="1"/>
        <end position="15"/>
    </location>
</feature>
<accession>A0A8S4BB48</accession>
<feature type="region of interest" description="Disordered" evidence="1">
    <location>
        <begin position="1"/>
        <end position="29"/>
    </location>
</feature>
<protein>
    <submittedName>
        <fullName evidence="2">(Atlantic silverside) hypothetical protein</fullName>
    </submittedName>
</protein>
<comment type="caution">
    <text evidence="2">The sequence shown here is derived from an EMBL/GenBank/DDBJ whole genome shotgun (WGS) entry which is preliminary data.</text>
</comment>
<dbReference type="OrthoDB" id="2015116at2759"/>
<proteinExistence type="predicted"/>
<evidence type="ECO:0000313" key="3">
    <source>
        <dbReference type="Proteomes" id="UP000677803"/>
    </source>
</evidence>
<dbReference type="Proteomes" id="UP000677803">
    <property type="component" value="Unassembled WGS sequence"/>
</dbReference>
<gene>
    <name evidence="2" type="ORF">MMEN_LOCUS12673</name>
</gene>
<keyword evidence="3" id="KW-1185">Reference proteome</keyword>
<dbReference type="AlphaFoldDB" id="A0A8S4BB48"/>
<organism evidence="2 3">
    <name type="scientific">Menidia menidia</name>
    <name type="common">Atlantic silverside</name>
    <dbReference type="NCBI Taxonomy" id="238744"/>
    <lineage>
        <taxon>Eukaryota</taxon>
        <taxon>Metazoa</taxon>
        <taxon>Chordata</taxon>
        <taxon>Craniata</taxon>
        <taxon>Vertebrata</taxon>
        <taxon>Euteleostomi</taxon>
        <taxon>Actinopterygii</taxon>
        <taxon>Neopterygii</taxon>
        <taxon>Teleostei</taxon>
        <taxon>Neoteleostei</taxon>
        <taxon>Acanthomorphata</taxon>
        <taxon>Ovalentaria</taxon>
        <taxon>Atherinomorphae</taxon>
        <taxon>Atheriniformes</taxon>
        <taxon>Atherinopsidae</taxon>
        <taxon>Menidiinae</taxon>
        <taxon>Menidia</taxon>
    </lineage>
</organism>
<reference evidence="2" key="1">
    <citation type="submission" date="2021-05" db="EMBL/GenBank/DDBJ databases">
        <authorList>
            <person name="Tigano A."/>
        </authorList>
    </citation>
    <scope>NUCLEOTIDE SEQUENCE</scope>
</reference>
<sequence>MRAWMSPQSRLSSTARGGCPPTTEEHSRDMMAVGPRVTSLETNRTHAVYANSLFVYPKGNESFVLPVGLPFSCAYPLDTDASLNVAIRPYLE</sequence>
<dbReference type="EMBL" id="CAJRST010013335">
    <property type="protein sequence ID" value="CAG5929037.1"/>
    <property type="molecule type" value="Genomic_DNA"/>
</dbReference>